<dbReference type="WBParaSite" id="nRc.2.0.1.t17480-RA">
    <property type="protein sequence ID" value="nRc.2.0.1.t17480-RA"/>
    <property type="gene ID" value="nRc.2.0.1.g17480"/>
</dbReference>
<organism evidence="1 2">
    <name type="scientific">Romanomermis culicivorax</name>
    <name type="common">Nematode worm</name>
    <dbReference type="NCBI Taxonomy" id="13658"/>
    <lineage>
        <taxon>Eukaryota</taxon>
        <taxon>Metazoa</taxon>
        <taxon>Ecdysozoa</taxon>
        <taxon>Nematoda</taxon>
        <taxon>Enoplea</taxon>
        <taxon>Dorylaimia</taxon>
        <taxon>Mermithida</taxon>
        <taxon>Mermithoidea</taxon>
        <taxon>Mermithidae</taxon>
        <taxon>Romanomermis</taxon>
    </lineage>
</organism>
<protein>
    <submittedName>
        <fullName evidence="2">Uncharacterized protein</fullName>
    </submittedName>
</protein>
<evidence type="ECO:0000313" key="1">
    <source>
        <dbReference type="Proteomes" id="UP000887565"/>
    </source>
</evidence>
<name>A0A915IVQ7_ROMCU</name>
<accession>A0A915IVQ7</accession>
<evidence type="ECO:0000313" key="2">
    <source>
        <dbReference type="WBParaSite" id="nRc.2.0.1.t17480-RA"/>
    </source>
</evidence>
<proteinExistence type="predicted"/>
<dbReference type="Proteomes" id="UP000887565">
    <property type="component" value="Unplaced"/>
</dbReference>
<dbReference type="AlphaFoldDB" id="A0A915IVQ7"/>
<keyword evidence="1" id="KW-1185">Reference proteome</keyword>
<sequence length="62" mass="7068">MVTKLTLHQFYVLFVDDSSNPPAWTTVAERAAVDTASCSYYLNKKKLTTRMNTRANQNHTCN</sequence>
<reference evidence="2" key="1">
    <citation type="submission" date="2022-11" db="UniProtKB">
        <authorList>
            <consortium name="WormBaseParasite"/>
        </authorList>
    </citation>
    <scope>IDENTIFICATION</scope>
</reference>